<reference evidence="2 3" key="1">
    <citation type="journal article" date="2018" name="BMC Genomics">
        <title>The genome of Naegleria lovaniensis, the basis for a comparative approach to unravel pathogenicity factors of the human pathogenic amoeba N. fowleri.</title>
        <authorList>
            <person name="Liechti N."/>
            <person name="Schurch N."/>
            <person name="Bruggmann R."/>
            <person name="Wittwer M."/>
        </authorList>
    </citation>
    <scope>NUCLEOTIDE SEQUENCE [LARGE SCALE GENOMIC DNA]</scope>
    <source>
        <strain evidence="2 3">ATCC 30569</strain>
    </source>
</reference>
<feature type="domain" description="Dynamin stalk" evidence="1">
    <location>
        <begin position="9"/>
        <end position="270"/>
    </location>
</feature>
<dbReference type="RefSeq" id="XP_044553665.1">
    <property type="nucleotide sequence ID" value="XM_044689112.1"/>
</dbReference>
<gene>
    <name evidence="2" type="ORF">C9374_013256</name>
</gene>
<evidence type="ECO:0000313" key="2">
    <source>
        <dbReference type="EMBL" id="KAG2391771.1"/>
    </source>
</evidence>
<accession>A0AA88H082</accession>
<dbReference type="AlphaFoldDB" id="A0AA88H082"/>
<proteinExistence type="predicted"/>
<dbReference type="Pfam" id="PF01031">
    <property type="entry name" value="Dynamin_M"/>
    <property type="match status" value="1"/>
</dbReference>
<evidence type="ECO:0000313" key="3">
    <source>
        <dbReference type="Proteomes" id="UP000816034"/>
    </source>
</evidence>
<dbReference type="Proteomes" id="UP000816034">
    <property type="component" value="Unassembled WGS sequence"/>
</dbReference>
<evidence type="ECO:0000259" key="1">
    <source>
        <dbReference type="Pfam" id="PF01031"/>
    </source>
</evidence>
<protein>
    <recommendedName>
        <fullName evidence="1">Dynamin stalk domain-containing protein</fullName>
    </recommendedName>
</protein>
<sequence>MKKLTTVSDHFKGRKALIKKLTDIQNDHLKSSLPDLREKLKIELKKVNEEIENFSANVTAYLEGEESLVSLFEDNAKKIVKEFERVATHQGACINEEQSEDEVFKKLNHDDDNESNKVFSLPDFSKSMENMKNSIMQASEIQLDDDKCYLELAMNMLEKQRGFPGLPDLYQPTILIELTKLKLSSMQKSVTTTSEEVLQEWKSLVLDSIIPKSVKQVVDKDSTTDMLQHHLSTLLDKQIEKAIKLIEHYFNIERHRTTTLNSNYEHHQKTLAKYANELRNPTRDAKQVQEHGLPKADQTFIDTACQKDVATTRQSSYSFCSYGSIDQI</sequence>
<dbReference type="GeneID" id="68105709"/>
<name>A0AA88H082_NAELO</name>
<organism evidence="2 3">
    <name type="scientific">Naegleria lovaniensis</name>
    <name type="common">Amoeba</name>
    <dbReference type="NCBI Taxonomy" id="51637"/>
    <lineage>
        <taxon>Eukaryota</taxon>
        <taxon>Discoba</taxon>
        <taxon>Heterolobosea</taxon>
        <taxon>Tetramitia</taxon>
        <taxon>Eutetramitia</taxon>
        <taxon>Vahlkampfiidae</taxon>
        <taxon>Naegleria</taxon>
    </lineage>
</organism>
<keyword evidence="3" id="KW-1185">Reference proteome</keyword>
<comment type="caution">
    <text evidence="2">The sequence shown here is derived from an EMBL/GenBank/DDBJ whole genome shotgun (WGS) entry which is preliminary data.</text>
</comment>
<dbReference type="EMBL" id="PYSW02000006">
    <property type="protein sequence ID" value="KAG2391771.1"/>
    <property type="molecule type" value="Genomic_DNA"/>
</dbReference>
<dbReference type="InterPro" id="IPR000375">
    <property type="entry name" value="Dynamin_stalk"/>
</dbReference>